<name>S9NY38_CYSF2</name>
<protein>
    <submittedName>
        <fullName evidence="1">Vanillate O-demethylase oxygenase like protein</fullName>
    </submittedName>
</protein>
<proteinExistence type="predicted"/>
<accession>S9NY38</accession>
<reference evidence="1" key="1">
    <citation type="submission" date="2013-05" db="EMBL/GenBank/DDBJ databases">
        <title>Genome assembly of Cystobacter fuscus DSM 2262.</title>
        <authorList>
            <person name="Sharma G."/>
            <person name="Khatri I."/>
            <person name="Kaur C."/>
            <person name="Mayilraj S."/>
            <person name="Subramanian S."/>
        </authorList>
    </citation>
    <scope>NUCLEOTIDE SEQUENCE [LARGE SCALE GENOMIC DNA]</scope>
    <source>
        <strain evidence="1">DSM 2262</strain>
    </source>
</reference>
<gene>
    <name evidence="1" type="ORF">D187_009671</name>
</gene>
<dbReference type="SUPFAM" id="SSF55961">
    <property type="entry name" value="Bet v1-like"/>
    <property type="match status" value="1"/>
</dbReference>
<sequence length="112" mass="12742">MGRSASILFPHLVLARFGGLTQALVAATPIDAEHTWVVFRYRSGLPVVGGLVAWFLVRTELWLIQPEDYALLRHSKPRHPARGDFHLVRADAGIALWFRLYERRLEAQAQPE</sequence>
<keyword evidence="2" id="KW-1185">Reference proteome</keyword>
<dbReference type="RefSeq" id="WP_002630560.1">
    <property type="nucleotide sequence ID" value="NZ_ANAH02000075.1"/>
</dbReference>
<comment type="caution">
    <text evidence="1">The sequence shown here is derived from an EMBL/GenBank/DDBJ whole genome shotgun (WGS) entry which is preliminary data.</text>
</comment>
<dbReference type="GO" id="GO:0032259">
    <property type="term" value="P:methylation"/>
    <property type="evidence" value="ECO:0007669"/>
    <property type="project" value="UniProtKB-KW"/>
</dbReference>
<dbReference type="Proteomes" id="UP000011682">
    <property type="component" value="Unassembled WGS sequence"/>
</dbReference>
<evidence type="ECO:0000313" key="1">
    <source>
        <dbReference type="EMBL" id="EPX54932.1"/>
    </source>
</evidence>
<dbReference type="GO" id="GO:0008168">
    <property type="term" value="F:methyltransferase activity"/>
    <property type="evidence" value="ECO:0007669"/>
    <property type="project" value="UniProtKB-KW"/>
</dbReference>
<organism evidence="1 2">
    <name type="scientific">Cystobacter fuscus (strain ATCC 25194 / DSM 2262 / NBRC 100088 / M29)</name>
    <dbReference type="NCBI Taxonomy" id="1242864"/>
    <lineage>
        <taxon>Bacteria</taxon>
        <taxon>Pseudomonadati</taxon>
        <taxon>Myxococcota</taxon>
        <taxon>Myxococcia</taxon>
        <taxon>Myxococcales</taxon>
        <taxon>Cystobacterineae</taxon>
        <taxon>Archangiaceae</taxon>
        <taxon>Cystobacter</taxon>
    </lineage>
</organism>
<dbReference type="EMBL" id="ANAH02000075">
    <property type="protein sequence ID" value="EPX54932.1"/>
    <property type="molecule type" value="Genomic_DNA"/>
</dbReference>
<evidence type="ECO:0000313" key="2">
    <source>
        <dbReference type="Proteomes" id="UP000011682"/>
    </source>
</evidence>
<dbReference type="AlphaFoldDB" id="S9NY38"/>
<dbReference type="eggNOG" id="COG4638">
    <property type="taxonomic scope" value="Bacteria"/>
</dbReference>